<dbReference type="Proteomes" id="UP001633002">
    <property type="component" value="Unassembled WGS sequence"/>
</dbReference>
<dbReference type="AlphaFoldDB" id="A0ABD3I5Y7"/>
<organism evidence="2 3">
    <name type="scientific">Riccia sorocarpa</name>
    <dbReference type="NCBI Taxonomy" id="122646"/>
    <lineage>
        <taxon>Eukaryota</taxon>
        <taxon>Viridiplantae</taxon>
        <taxon>Streptophyta</taxon>
        <taxon>Embryophyta</taxon>
        <taxon>Marchantiophyta</taxon>
        <taxon>Marchantiopsida</taxon>
        <taxon>Marchantiidae</taxon>
        <taxon>Marchantiales</taxon>
        <taxon>Ricciaceae</taxon>
        <taxon>Riccia</taxon>
    </lineage>
</organism>
<comment type="caution">
    <text evidence="2">The sequence shown here is derived from an EMBL/GenBank/DDBJ whole genome shotgun (WGS) entry which is preliminary data.</text>
</comment>
<evidence type="ECO:0000313" key="2">
    <source>
        <dbReference type="EMBL" id="KAL3697855.1"/>
    </source>
</evidence>
<gene>
    <name evidence="2" type="ORF">R1sor_011931</name>
</gene>
<evidence type="ECO:0000313" key="3">
    <source>
        <dbReference type="Proteomes" id="UP001633002"/>
    </source>
</evidence>
<name>A0ABD3I5Y7_9MARC</name>
<accession>A0ABD3I5Y7</accession>
<feature type="compositionally biased region" description="Polar residues" evidence="1">
    <location>
        <begin position="188"/>
        <end position="202"/>
    </location>
</feature>
<keyword evidence="3" id="KW-1185">Reference proteome</keyword>
<protein>
    <submittedName>
        <fullName evidence="2">Uncharacterized protein</fullName>
    </submittedName>
</protein>
<proteinExistence type="predicted"/>
<dbReference type="EMBL" id="JBJQOH010000002">
    <property type="protein sequence ID" value="KAL3697855.1"/>
    <property type="molecule type" value="Genomic_DNA"/>
</dbReference>
<sequence length="265" mass="30060">MATNDGGRKGEDICTIAGSHEKMEELREAGEIRNQGYRDIMGMILQEIEGGSALSQFLKTQPQGDENSILFFRREELEKAVHRLASMRQEGRMKERYWKRLQAKSKDNQRLAFALRQAEEMADVMAGTIMENNLELPSEEHTDTLKERDITPDRSEGEEEIREVTRSILPGAPTIDDDQRKSKGKQIVQETQAQPGQLVNHPSSEDIVGGTSHPLPGAVDDLVDQLYDLDRPEDQPTPTPPRPARVFEAKYKRWDLLPEALSHMN</sequence>
<evidence type="ECO:0000256" key="1">
    <source>
        <dbReference type="SAM" id="MobiDB-lite"/>
    </source>
</evidence>
<feature type="region of interest" description="Disordered" evidence="1">
    <location>
        <begin position="140"/>
        <end position="244"/>
    </location>
</feature>
<reference evidence="2 3" key="1">
    <citation type="submission" date="2024-09" db="EMBL/GenBank/DDBJ databases">
        <title>Chromosome-scale assembly of Riccia sorocarpa.</title>
        <authorList>
            <person name="Paukszto L."/>
        </authorList>
    </citation>
    <scope>NUCLEOTIDE SEQUENCE [LARGE SCALE GENOMIC DNA]</scope>
    <source>
        <strain evidence="2">LP-2024</strain>
        <tissue evidence="2">Aerial parts of the thallus</tissue>
    </source>
</reference>
<feature type="compositionally biased region" description="Basic and acidic residues" evidence="1">
    <location>
        <begin position="140"/>
        <end position="155"/>
    </location>
</feature>